<proteinExistence type="predicted"/>
<organism evidence="2 3">
    <name type="scientific">Halteria grandinella</name>
    <dbReference type="NCBI Taxonomy" id="5974"/>
    <lineage>
        <taxon>Eukaryota</taxon>
        <taxon>Sar</taxon>
        <taxon>Alveolata</taxon>
        <taxon>Ciliophora</taxon>
        <taxon>Intramacronucleata</taxon>
        <taxon>Spirotrichea</taxon>
        <taxon>Stichotrichia</taxon>
        <taxon>Sporadotrichida</taxon>
        <taxon>Halteriidae</taxon>
        <taxon>Halteria</taxon>
    </lineage>
</organism>
<name>A0A8J8NL42_HALGN</name>
<keyword evidence="3" id="KW-1185">Reference proteome</keyword>
<evidence type="ECO:0000313" key="3">
    <source>
        <dbReference type="Proteomes" id="UP000785679"/>
    </source>
</evidence>
<feature type="compositionally biased region" description="Acidic residues" evidence="1">
    <location>
        <begin position="56"/>
        <end position="70"/>
    </location>
</feature>
<gene>
    <name evidence="2" type="ORF">FGO68_gene1543</name>
</gene>
<dbReference type="EMBL" id="RRYP01012231">
    <property type="protein sequence ID" value="TNV77251.1"/>
    <property type="molecule type" value="Genomic_DNA"/>
</dbReference>
<evidence type="ECO:0000256" key="1">
    <source>
        <dbReference type="SAM" id="MobiDB-lite"/>
    </source>
</evidence>
<accession>A0A8J8NL42</accession>
<feature type="compositionally biased region" description="Basic and acidic residues" evidence="1">
    <location>
        <begin position="71"/>
        <end position="83"/>
    </location>
</feature>
<feature type="region of interest" description="Disordered" evidence="1">
    <location>
        <begin position="45"/>
        <end position="90"/>
    </location>
</feature>
<dbReference type="AlphaFoldDB" id="A0A8J8NL42"/>
<comment type="caution">
    <text evidence="2">The sequence shown here is derived from an EMBL/GenBank/DDBJ whole genome shotgun (WGS) entry which is preliminary data.</text>
</comment>
<reference evidence="2" key="1">
    <citation type="submission" date="2019-06" db="EMBL/GenBank/DDBJ databases">
        <authorList>
            <person name="Zheng W."/>
        </authorList>
    </citation>
    <scope>NUCLEOTIDE SEQUENCE</scope>
    <source>
        <strain evidence="2">QDHG01</strain>
    </source>
</reference>
<sequence>MKAAYEHIDQPFTLSEILEAIKELKVRDPDEMAIIDELISTTIKFGGRQSIKQEEPPQEETSMDYEEAGYDGEHETNDQKSSDDEQMILD</sequence>
<evidence type="ECO:0000313" key="2">
    <source>
        <dbReference type="EMBL" id="TNV77251.1"/>
    </source>
</evidence>
<protein>
    <submittedName>
        <fullName evidence="2">Uncharacterized protein</fullName>
    </submittedName>
</protein>
<dbReference type="Proteomes" id="UP000785679">
    <property type="component" value="Unassembled WGS sequence"/>
</dbReference>